<keyword evidence="5 8" id="KW-1133">Transmembrane helix</keyword>
<evidence type="ECO:0000256" key="4">
    <source>
        <dbReference type="ARBA" id="ARBA00022692"/>
    </source>
</evidence>
<dbReference type="InterPro" id="IPR045584">
    <property type="entry name" value="Pilin-like"/>
</dbReference>
<evidence type="ECO:0000256" key="2">
    <source>
        <dbReference type="ARBA" id="ARBA00005233"/>
    </source>
</evidence>
<protein>
    <recommendedName>
        <fullName evidence="11">Prepilin-type N-terminal cleavage/methylation domain-containing protein</fullName>
    </recommendedName>
</protein>
<evidence type="ECO:0000256" key="6">
    <source>
        <dbReference type="ARBA" id="ARBA00023136"/>
    </source>
</evidence>
<dbReference type="Proteomes" id="UP000185753">
    <property type="component" value="Unassembled WGS sequence"/>
</dbReference>
<dbReference type="InterPro" id="IPR001082">
    <property type="entry name" value="Pilin"/>
</dbReference>
<organism evidence="9 10">
    <name type="scientific">Acinetobacter gandensis</name>
    <dbReference type="NCBI Taxonomy" id="1443941"/>
    <lineage>
        <taxon>Bacteria</taxon>
        <taxon>Pseudomonadati</taxon>
        <taxon>Pseudomonadota</taxon>
        <taxon>Gammaproteobacteria</taxon>
        <taxon>Moraxellales</taxon>
        <taxon>Moraxellaceae</taxon>
        <taxon>Acinetobacter</taxon>
    </lineage>
</organism>
<evidence type="ECO:0000256" key="1">
    <source>
        <dbReference type="ARBA" id="ARBA00004167"/>
    </source>
</evidence>
<evidence type="ECO:0000313" key="10">
    <source>
        <dbReference type="Proteomes" id="UP000185753"/>
    </source>
</evidence>
<dbReference type="Pfam" id="PF00114">
    <property type="entry name" value="Pilin"/>
    <property type="match status" value="1"/>
</dbReference>
<gene>
    <name evidence="9" type="ORF">A9J31_11615</name>
</gene>
<evidence type="ECO:0000256" key="5">
    <source>
        <dbReference type="ARBA" id="ARBA00022989"/>
    </source>
</evidence>
<accession>A0A1A7RCT8</accession>
<dbReference type="GO" id="GO:0009289">
    <property type="term" value="C:pilus"/>
    <property type="evidence" value="ECO:0007669"/>
    <property type="project" value="InterPro"/>
</dbReference>
<evidence type="ECO:0008006" key="11">
    <source>
        <dbReference type="Google" id="ProtNLM"/>
    </source>
</evidence>
<sequence length="141" mass="15396">MKQAGFTLIEIMIVVAIIGILAAIATVSYNVYVARAQVSEVLTMLSPYKLKLIEQYSDELSCAELDAAVNEHITTKYIANSQIADISGNCSVIFTFKATEVNLALRSKRIYFSIPDGLNGAWNCQSDDIAQRNLPVTCTGI</sequence>
<comment type="similarity">
    <text evidence="2 7">Belongs to the N-Me-Phe pilin family.</text>
</comment>
<dbReference type="PROSITE" id="PS00409">
    <property type="entry name" value="PROKAR_NTER_METHYL"/>
    <property type="match status" value="1"/>
</dbReference>
<feature type="transmembrane region" description="Helical" evidence="8">
    <location>
        <begin position="12"/>
        <end position="32"/>
    </location>
</feature>
<keyword evidence="6 8" id="KW-0472">Membrane</keyword>
<dbReference type="InterPro" id="IPR002416">
    <property type="entry name" value="T2SS_protein-GspH"/>
</dbReference>
<dbReference type="SUPFAM" id="SSF54523">
    <property type="entry name" value="Pili subunits"/>
    <property type="match status" value="1"/>
</dbReference>
<dbReference type="Gene3D" id="3.30.700.10">
    <property type="entry name" value="Glycoprotein, Type 4 Pilin"/>
    <property type="match status" value="1"/>
</dbReference>
<dbReference type="STRING" id="1443941.A9J31_11615"/>
<dbReference type="NCBIfam" id="TIGR02532">
    <property type="entry name" value="IV_pilin_GFxxxE"/>
    <property type="match status" value="1"/>
</dbReference>
<dbReference type="GO" id="GO:0016020">
    <property type="term" value="C:membrane"/>
    <property type="evidence" value="ECO:0007669"/>
    <property type="project" value="UniProtKB-SubCell"/>
</dbReference>
<dbReference type="GO" id="GO:0015627">
    <property type="term" value="C:type II protein secretion system complex"/>
    <property type="evidence" value="ECO:0007669"/>
    <property type="project" value="InterPro"/>
</dbReference>
<proteinExistence type="inferred from homology"/>
<dbReference type="Pfam" id="PF07963">
    <property type="entry name" value="N_methyl"/>
    <property type="match status" value="1"/>
</dbReference>
<comment type="subcellular location">
    <subcellularLocation>
        <location evidence="1">Membrane</location>
        <topology evidence="1">Single-pass membrane protein</topology>
    </subcellularLocation>
</comment>
<dbReference type="GO" id="GO:0015628">
    <property type="term" value="P:protein secretion by the type II secretion system"/>
    <property type="evidence" value="ECO:0007669"/>
    <property type="project" value="InterPro"/>
</dbReference>
<dbReference type="AlphaFoldDB" id="A0A1A7RCT8"/>
<comment type="caution">
    <text evidence="9">The sequence shown here is derived from an EMBL/GenBank/DDBJ whole genome shotgun (WGS) entry which is preliminary data.</text>
</comment>
<dbReference type="InterPro" id="IPR012902">
    <property type="entry name" value="N_methyl_site"/>
</dbReference>
<evidence type="ECO:0000256" key="8">
    <source>
        <dbReference type="SAM" id="Phobius"/>
    </source>
</evidence>
<dbReference type="EMBL" id="LZDS01000003">
    <property type="protein sequence ID" value="OBX29756.1"/>
    <property type="molecule type" value="Genomic_DNA"/>
</dbReference>
<evidence type="ECO:0000256" key="3">
    <source>
        <dbReference type="ARBA" id="ARBA00022481"/>
    </source>
</evidence>
<evidence type="ECO:0000256" key="7">
    <source>
        <dbReference type="RuleBase" id="RU000389"/>
    </source>
</evidence>
<evidence type="ECO:0000313" key="9">
    <source>
        <dbReference type="EMBL" id="OBX29756.1"/>
    </source>
</evidence>
<keyword evidence="10" id="KW-1185">Reference proteome</keyword>
<keyword evidence="4 8" id="KW-0812">Transmembrane</keyword>
<dbReference type="PRINTS" id="PR00885">
    <property type="entry name" value="BCTERIALGSPH"/>
</dbReference>
<reference evidence="10" key="1">
    <citation type="submission" date="2016-06" db="EMBL/GenBank/DDBJ databases">
        <authorList>
            <person name="Radolfova-Krizova L."/>
            <person name="Nemec A."/>
        </authorList>
    </citation>
    <scope>NUCLEOTIDE SEQUENCE [LARGE SCALE GENOMIC DNA]</scope>
    <source>
        <strain evidence="10">ANC 4275</strain>
    </source>
</reference>
<keyword evidence="7" id="KW-0281">Fimbrium</keyword>
<keyword evidence="3" id="KW-0488">Methylation</keyword>
<dbReference type="GO" id="GO:0007155">
    <property type="term" value="P:cell adhesion"/>
    <property type="evidence" value="ECO:0007669"/>
    <property type="project" value="InterPro"/>
</dbReference>
<name>A0A1A7RCT8_9GAMM</name>